<keyword evidence="2" id="KW-1185">Reference proteome</keyword>
<evidence type="ECO:0008006" key="3">
    <source>
        <dbReference type="Google" id="ProtNLM"/>
    </source>
</evidence>
<sequence length="183" mass="20999">MEVKDFIWDLDIVSWSYNEKNIKIQFSNINFANVDSVKNYVYIVCGENFSEDQVYYLSFEGKQIFAYDKKSGKISWDYKDRLVEINCKNITSAKLESKDGIVLVISGSQNSNEKLLGFTLDGIQLFEKAPPKGYHFLYFSSVSNRLSIVCEGGKDQADAYGRNNWHFVIDTKIGEMVKSNLAY</sequence>
<dbReference type="Proteomes" id="UP000078534">
    <property type="component" value="Unassembled WGS sequence"/>
</dbReference>
<organism evidence="1 2">
    <name type="scientific">Metabacillus litoralis</name>
    <dbReference type="NCBI Taxonomy" id="152268"/>
    <lineage>
        <taxon>Bacteria</taxon>
        <taxon>Bacillati</taxon>
        <taxon>Bacillota</taxon>
        <taxon>Bacilli</taxon>
        <taxon>Bacillales</taxon>
        <taxon>Bacillaceae</taxon>
        <taxon>Metabacillus</taxon>
    </lineage>
</organism>
<dbReference type="OrthoDB" id="2886591at2"/>
<evidence type="ECO:0000313" key="2">
    <source>
        <dbReference type="Proteomes" id="UP000078534"/>
    </source>
</evidence>
<proteinExistence type="predicted"/>
<dbReference type="EMBL" id="LWSG01000043">
    <property type="protein sequence ID" value="OAS83033.1"/>
    <property type="molecule type" value="Genomic_DNA"/>
</dbReference>
<dbReference type="AlphaFoldDB" id="A0A179SRV0"/>
<dbReference type="RefSeq" id="WP_066338338.1">
    <property type="nucleotide sequence ID" value="NZ_LWSG01000043.1"/>
</dbReference>
<comment type="caution">
    <text evidence="1">The sequence shown here is derived from an EMBL/GenBank/DDBJ whole genome shotgun (WGS) entry which is preliminary data.</text>
</comment>
<name>A0A179SRV0_9BACI</name>
<evidence type="ECO:0000313" key="1">
    <source>
        <dbReference type="EMBL" id="OAS83033.1"/>
    </source>
</evidence>
<reference evidence="2" key="1">
    <citation type="submission" date="2016-04" db="EMBL/GenBank/DDBJ databases">
        <authorList>
            <person name="Lyu Z."/>
            <person name="Lyu W."/>
        </authorList>
    </citation>
    <scope>NUCLEOTIDE SEQUENCE [LARGE SCALE GENOMIC DNA]</scope>
    <source>
        <strain evidence="2">C44</strain>
    </source>
</reference>
<gene>
    <name evidence="1" type="ORF">A6K24_10420</name>
</gene>
<accession>A0A179SRV0</accession>
<protein>
    <recommendedName>
        <fullName evidence="3">PQQ-binding-like beta-propeller repeat protein</fullName>
    </recommendedName>
</protein>